<dbReference type="InterPro" id="IPR001910">
    <property type="entry name" value="Inosine/uridine_hydrolase_dom"/>
</dbReference>
<comment type="caution">
    <text evidence="4">The sequence shown here is derived from an EMBL/GenBank/DDBJ whole genome shotgun (WGS) entry which is preliminary data.</text>
</comment>
<evidence type="ECO:0000259" key="3">
    <source>
        <dbReference type="Pfam" id="PF01156"/>
    </source>
</evidence>
<dbReference type="SUPFAM" id="SSF53590">
    <property type="entry name" value="Nucleoside hydrolase"/>
    <property type="match status" value="1"/>
</dbReference>
<evidence type="ECO:0000313" key="4">
    <source>
        <dbReference type="EMBL" id="MDE5413617.1"/>
    </source>
</evidence>
<dbReference type="PANTHER" id="PTHR46190:SF1">
    <property type="entry name" value="SI:CH211-201H21.5"/>
    <property type="match status" value="1"/>
</dbReference>
<dbReference type="Pfam" id="PF01156">
    <property type="entry name" value="IU_nuc_hydro"/>
    <property type="match status" value="1"/>
</dbReference>
<evidence type="ECO:0000256" key="1">
    <source>
        <dbReference type="ARBA" id="ARBA00022801"/>
    </source>
</evidence>
<keyword evidence="1 4" id="KW-0378">Hydrolase</keyword>
<keyword evidence="2" id="KW-0326">Glycosidase</keyword>
<protein>
    <submittedName>
        <fullName evidence="4">Nucleoside hydrolase</fullName>
    </submittedName>
</protein>
<name>A0ABT5VDT4_9BACI</name>
<dbReference type="Gene3D" id="3.90.245.10">
    <property type="entry name" value="Ribonucleoside hydrolase-like"/>
    <property type="match status" value="1"/>
</dbReference>
<dbReference type="GO" id="GO:0016787">
    <property type="term" value="F:hydrolase activity"/>
    <property type="evidence" value="ECO:0007669"/>
    <property type="project" value="UniProtKB-KW"/>
</dbReference>
<sequence>MRRVIIDTDTASDDVVALIMALREPSIKVEAITVVAGNVPLDLASKNARVSVERANTYIPPVYKGVGKPFMRKLFTSEFVHGKDGMGDMNLPEPKVTEEQEHAVDAIIHLIMSNPGEIEVVTLGPLMNLALAYLKEPRIAEKVKKIVIMGGAGLGPGNITPVAEFNMYVDAEAASIVLQSGMPITMVGWDVCLGKTFLSEEDIKYLQQQSSEIAKFCVRCNQSVEEFDEKRFGKKGFDLPDPTAMAVAISDDIILKKYEAYAYVETKSEQTYGQVIIDQHHLLEKNANVTICEEVDAKRFKELLFKNII</sequence>
<dbReference type="InterPro" id="IPR052775">
    <property type="entry name" value="IUN_hydrolase"/>
</dbReference>
<accession>A0ABT5VDT4</accession>
<dbReference type="EMBL" id="JAOTPO010000005">
    <property type="protein sequence ID" value="MDE5413617.1"/>
    <property type="molecule type" value="Genomic_DNA"/>
</dbReference>
<gene>
    <name evidence="4" type="ORF">N7Z68_09475</name>
</gene>
<dbReference type="CDD" id="cd02649">
    <property type="entry name" value="nuc_hydro_CeIAG"/>
    <property type="match status" value="1"/>
</dbReference>
<dbReference type="PANTHER" id="PTHR46190">
    <property type="entry name" value="SI:CH211-201H21.5-RELATED"/>
    <property type="match status" value="1"/>
</dbReference>
<evidence type="ECO:0000313" key="5">
    <source>
        <dbReference type="Proteomes" id="UP001148125"/>
    </source>
</evidence>
<dbReference type="Proteomes" id="UP001148125">
    <property type="component" value="Unassembled WGS sequence"/>
</dbReference>
<evidence type="ECO:0000256" key="2">
    <source>
        <dbReference type="ARBA" id="ARBA00023295"/>
    </source>
</evidence>
<dbReference type="InterPro" id="IPR015910">
    <property type="entry name" value="I/U_nuclsd_hydro_CS"/>
</dbReference>
<dbReference type="PROSITE" id="PS01247">
    <property type="entry name" value="IUNH"/>
    <property type="match status" value="1"/>
</dbReference>
<keyword evidence="5" id="KW-1185">Reference proteome</keyword>
<dbReference type="InterPro" id="IPR036452">
    <property type="entry name" value="Ribo_hydro-like"/>
</dbReference>
<feature type="domain" description="Inosine/uridine-preferring nucleoside hydrolase" evidence="3">
    <location>
        <begin position="4"/>
        <end position="302"/>
    </location>
</feature>
<dbReference type="RefSeq" id="WP_275118235.1">
    <property type="nucleotide sequence ID" value="NZ_JAOTPO010000005.1"/>
</dbReference>
<organism evidence="4 5">
    <name type="scientific">Alkalihalobacterium chitinilyticum</name>
    <dbReference type="NCBI Taxonomy" id="2980103"/>
    <lineage>
        <taxon>Bacteria</taxon>
        <taxon>Bacillati</taxon>
        <taxon>Bacillota</taxon>
        <taxon>Bacilli</taxon>
        <taxon>Bacillales</taxon>
        <taxon>Bacillaceae</taxon>
        <taxon>Alkalihalobacterium</taxon>
    </lineage>
</organism>
<proteinExistence type="predicted"/>
<reference evidence="4" key="1">
    <citation type="submission" date="2024-05" db="EMBL/GenBank/DDBJ databases">
        <title>Alkalihalobacillus sp. strain MEB203 novel alkaliphilic bacterium from Lonar Lake, India.</title>
        <authorList>
            <person name="Joshi A."/>
            <person name="Thite S."/>
            <person name="Mengade P."/>
        </authorList>
    </citation>
    <scope>NUCLEOTIDE SEQUENCE</scope>
    <source>
        <strain evidence="4">MEB 203</strain>
    </source>
</reference>